<dbReference type="PANTHER" id="PTHR10903:SF149">
    <property type="entry name" value="TRANSLOCASE OF CHLOROPLAST 33, CHLOROPLASTIC"/>
    <property type="match status" value="1"/>
</dbReference>
<evidence type="ECO:0000313" key="5">
    <source>
        <dbReference type="EMBL" id="KAF5371095.1"/>
    </source>
</evidence>
<protein>
    <recommendedName>
        <fullName evidence="7">G domain-containing protein</fullName>
    </recommendedName>
</protein>
<reference evidence="5 6" key="1">
    <citation type="journal article" date="2020" name="ISME J.">
        <title>Uncovering the hidden diversity of litter-decomposition mechanisms in mushroom-forming fungi.</title>
        <authorList>
            <person name="Floudas D."/>
            <person name="Bentzer J."/>
            <person name="Ahren D."/>
            <person name="Johansson T."/>
            <person name="Persson P."/>
            <person name="Tunlid A."/>
        </authorList>
    </citation>
    <scope>NUCLEOTIDE SEQUENCE [LARGE SCALE GENOMIC DNA]</scope>
    <source>
        <strain evidence="5 6">CBS 406.79</strain>
    </source>
</reference>
<evidence type="ECO:0000256" key="2">
    <source>
        <dbReference type="ARBA" id="ARBA00023134"/>
    </source>
</evidence>
<dbReference type="AlphaFoldDB" id="A0A8H5GUF8"/>
<name>A0A8H5GUF8_9AGAR</name>
<dbReference type="Pfam" id="PF04548">
    <property type="entry name" value="AIG1"/>
    <property type="match status" value="1"/>
</dbReference>
<gene>
    <name evidence="5" type="ORF">D9757_010811</name>
</gene>
<organism evidence="5 6">
    <name type="scientific">Collybiopsis confluens</name>
    <dbReference type="NCBI Taxonomy" id="2823264"/>
    <lineage>
        <taxon>Eukaryota</taxon>
        <taxon>Fungi</taxon>
        <taxon>Dikarya</taxon>
        <taxon>Basidiomycota</taxon>
        <taxon>Agaricomycotina</taxon>
        <taxon>Agaricomycetes</taxon>
        <taxon>Agaricomycetidae</taxon>
        <taxon>Agaricales</taxon>
        <taxon>Marasmiineae</taxon>
        <taxon>Omphalotaceae</taxon>
        <taxon>Collybiopsis</taxon>
    </lineage>
</organism>
<dbReference type="Gene3D" id="3.40.50.300">
    <property type="entry name" value="P-loop containing nucleotide triphosphate hydrolases"/>
    <property type="match status" value="2"/>
</dbReference>
<keyword evidence="2" id="KW-0342">GTP-binding</keyword>
<feature type="domain" description="G" evidence="3">
    <location>
        <begin position="16"/>
        <end position="127"/>
    </location>
</feature>
<sequence>MMQIFKPSEKPKEKNVILFGSTGSGKSSVVNMLLAPGSAKATVSSKATGCTFQSESYIVEVENTKYKVWDTAGFDEGGEGKVSKSDSGGVSLLVFVMKGRVTNTAQQNYEMFYRGFCEAKVPVVIVVTGMEEENEDGDSRWWEANRRYFDARKMFFEGAACITSTKGLYVKKLECHVYQDVYDTSIAMVRGLISQHCAEEGWRKEPTAWALQFWKWASKFFKVKSKHSPGFMLERTKTKMIMGETIERLDEAPSNSVLDMNFKKASLSRVKTQVFGHRTKSDVEPNIVLFGTTGCGKSSVVNMLLGANKEGAEEPRAKVSSSAKGCISESKPYLVDCEGKSYKVWDTTGLDEGIEGTVASLEAFDKLCTLIKHLSRRNGGVSLLMFVMKAPRVTETTRRNYQMFYEGFCEKQVPVVIVITGLENEQHMDYWWMSNEHVFREKQMHFEGTACISAIMGRYNAEIGGRAHQEAYDASVLKVKGLIIDHCPTDGWKKVKLAIAALFIPKLMT</sequence>
<evidence type="ECO:0008006" key="7">
    <source>
        <dbReference type="Google" id="ProtNLM"/>
    </source>
</evidence>
<dbReference type="Pfam" id="PF01926">
    <property type="entry name" value="MMR_HSR1"/>
    <property type="match status" value="1"/>
</dbReference>
<evidence type="ECO:0000259" key="3">
    <source>
        <dbReference type="Pfam" id="PF01926"/>
    </source>
</evidence>
<keyword evidence="6" id="KW-1185">Reference proteome</keyword>
<dbReference type="CDD" id="cd00882">
    <property type="entry name" value="Ras_like_GTPase"/>
    <property type="match status" value="2"/>
</dbReference>
<dbReference type="SUPFAM" id="SSF52540">
    <property type="entry name" value="P-loop containing nucleoside triphosphate hydrolases"/>
    <property type="match status" value="2"/>
</dbReference>
<evidence type="ECO:0000259" key="4">
    <source>
        <dbReference type="Pfam" id="PF04548"/>
    </source>
</evidence>
<accession>A0A8H5GUF8</accession>
<dbReference type="InterPro" id="IPR027417">
    <property type="entry name" value="P-loop_NTPase"/>
</dbReference>
<keyword evidence="1" id="KW-0547">Nucleotide-binding</keyword>
<dbReference type="InterPro" id="IPR006703">
    <property type="entry name" value="G_AIG1"/>
</dbReference>
<dbReference type="EMBL" id="JAACJN010000117">
    <property type="protein sequence ID" value="KAF5371095.1"/>
    <property type="molecule type" value="Genomic_DNA"/>
</dbReference>
<feature type="domain" description="AIG1-type G" evidence="4">
    <location>
        <begin position="286"/>
        <end position="421"/>
    </location>
</feature>
<proteinExistence type="predicted"/>
<dbReference type="OrthoDB" id="8954335at2759"/>
<dbReference type="GO" id="GO:0005525">
    <property type="term" value="F:GTP binding"/>
    <property type="evidence" value="ECO:0007669"/>
    <property type="project" value="UniProtKB-KW"/>
</dbReference>
<evidence type="ECO:0000256" key="1">
    <source>
        <dbReference type="ARBA" id="ARBA00022741"/>
    </source>
</evidence>
<dbReference type="InterPro" id="IPR006073">
    <property type="entry name" value="GTP-bd"/>
</dbReference>
<dbReference type="PANTHER" id="PTHR10903">
    <property type="entry name" value="GTPASE, IMAP FAMILY MEMBER-RELATED"/>
    <property type="match status" value="1"/>
</dbReference>
<evidence type="ECO:0000313" key="6">
    <source>
        <dbReference type="Proteomes" id="UP000518752"/>
    </source>
</evidence>
<dbReference type="Proteomes" id="UP000518752">
    <property type="component" value="Unassembled WGS sequence"/>
</dbReference>
<comment type="caution">
    <text evidence="5">The sequence shown here is derived from an EMBL/GenBank/DDBJ whole genome shotgun (WGS) entry which is preliminary data.</text>
</comment>
<dbReference type="InterPro" id="IPR045058">
    <property type="entry name" value="GIMA/IAN/Toc"/>
</dbReference>